<dbReference type="Gene3D" id="2.70.70.10">
    <property type="entry name" value="Glucose Permease (Domain IIA)"/>
    <property type="match status" value="1"/>
</dbReference>
<feature type="transmembrane region" description="Helical" evidence="9">
    <location>
        <begin position="12"/>
        <end position="34"/>
    </location>
</feature>
<keyword evidence="5" id="KW-0479">Metal-binding</keyword>
<dbReference type="FunFam" id="2.70.70.10:FF:000002">
    <property type="entry name" value="Murein DD-endopeptidase MepM"/>
    <property type="match status" value="1"/>
</dbReference>
<keyword evidence="8" id="KW-0482">Metalloprotease</keyword>
<dbReference type="Proteomes" id="UP000295937">
    <property type="component" value="Unassembled WGS sequence"/>
</dbReference>
<evidence type="ECO:0000256" key="4">
    <source>
        <dbReference type="ARBA" id="ARBA00022670"/>
    </source>
</evidence>
<proteinExistence type="inferred from homology"/>
<accession>A0A2P5T2N7</accession>
<dbReference type="GO" id="GO:0046872">
    <property type="term" value="F:metal ion binding"/>
    <property type="evidence" value="ECO:0007669"/>
    <property type="project" value="UniProtKB-KW"/>
</dbReference>
<dbReference type="InterPro" id="IPR050570">
    <property type="entry name" value="Cell_wall_metabolism_enzyme"/>
</dbReference>
<evidence type="ECO:0000256" key="5">
    <source>
        <dbReference type="ARBA" id="ARBA00022723"/>
    </source>
</evidence>
<evidence type="ECO:0000256" key="9">
    <source>
        <dbReference type="SAM" id="Phobius"/>
    </source>
</evidence>
<evidence type="ECO:0000313" key="11">
    <source>
        <dbReference type="EMBL" id="PPI88851.1"/>
    </source>
</evidence>
<evidence type="ECO:0000256" key="3">
    <source>
        <dbReference type="ARBA" id="ARBA00006646"/>
    </source>
</evidence>
<feature type="domain" description="M23ase beta-sheet core" evidence="10">
    <location>
        <begin position="174"/>
        <end position="269"/>
    </location>
</feature>
<dbReference type="GO" id="GO:0004222">
    <property type="term" value="F:metalloendopeptidase activity"/>
    <property type="evidence" value="ECO:0007669"/>
    <property type="project" value="TreeGrafter"/>
</dbReference>
<dbReference type="PANTHER" id="PTHR21666:SF292">
    <property type="entry name" value="MUREIN DD-ENDOPEPTIDASE MEPM"/>
    <property type="match status" value="1"/>
</dbReference>
<evidence type="ECO:0000256" key="7">
    <source>
        <dbReference type="ARBA" id="ARBA00022833"/>
    </source>
</evidence>
<keyword evidence="4" id="KW-0645">Protease</keyword>
<comment type="similarity">
    <text evidence="3">Belongs to the peptidase M23B family.</text>
</comment>
<comment type="caution">
    <text evidence="11">The sequence shown here is derived from an EMBL/GenBank/DDBJ whole genome shotgun (WGS) entry which is preliminary data.</text>
</comment>
<dbReference type="EMBL" id="PDKR01000001">
    <property type="protein sequence ID" value="PPI88851.1"/>
    <property type="molecule type" value="Genomic_DNA"/>
</dbReference>
<gene>
    <name evidence="11" type="ORF">CRV09_00885</name>
</gene>
<dbReference type="GO" id="GO:0006508">
    <property type="term" value="P:proteolysis"/>
    <property type="evidence" value="ECO:0007669"/>
    <property type="project" value="UniProtKB-KW"/>
</dbReference>
<dbReference type="InterPro" id="IPR016047">
    <property type="entry name" value="M23ase_b-sheet_dom"/>
</dbReference>
<keyword evidence="9" id="KW-1133">Transmembrane helix</keyword>
<keyword evidence="7" id="KW-0862">Zinc</keyword>
<evidence type="ECO:0000256" key="8">
    <source>
        <dbReference type="ARBA" id="ARBA00023049"/>
    </source>
</evidence>
<dbReference type="AlphaFoldDB" id="A0A2P5T2N7"/>
<comment type="subcellular location">
    <subcellularLocation>
        <location evidence="2">Cell membrane</location>
        <topology evidence="2">Single-pass membrane protein</topology>
    </subcellularLocation>
</comment>
<dbReference type="InterPro" id="IPR011055">
    <property type="entry name" value="Dup_hybrid_motif"/>
</dbReference>
<reference evidence="11 12" key="1">
    <citation type="journal article" date="2018" name="Genome Biol. Evol.">
        <title>Cladogenesis and Genomic Streamlining in Extracellular Endosymbionts of Tropical Stink Bugs.</title>
        <authorList>
            <person name="Otero-Bravo A."/>
            <person name="Goffredi S."/>
            <person name="Sabree Z.L."/>
        </authorList>
    </citation>
    <scope>NUCLEOTIDE SEQUENCE [LARGE SCALE GENOMIC DNA]</scope>
    <source>
        <strain evidence="11 12">SoEO</strain>
    </source>
</reference>
<keyword evidence="9" id="KW-0472">Membrane</keyword>
<evidence type="ECO:0000256" key="1">
    <source>
        <dbReference type="ARBA" id="ARBA00001947"/>
    </source>
</evidence>
<organism evidence="11 12">
    <name type="scientific">Candidatus Pantoea edessiphila</name>
    <dbReference type="NCBI Taxonomy" id="2044610"/>
    <lineage>
        <taxon>Bacteria</taxon>
        <taxon>Pseudomonadati</taxon>
        <taxon>Pseudomonadota</taxon>
        <taxon>Gammaproteobacteria</taxon>
        <taxon>Enterobacterales</taxon>
        <taxon>Erwiniaceae</taxon>
        <taxon>Pantoea</taxon>
    </lineage>
</organism>
<evidence type="ECO:0000256" key="2">
    <source>
        <dbReference type="ARBA" id="ARBA00004162"/>
    </source>
</evidence>
<sequence length="290" mass="33334">MKRKIIPSIIYKFSYLSISIYSLILLSTIIFVNIKMDYFNEHNLSQINNWINLDNNSYILLSKFYSKQKINLPINTNINFVNSNINLNKNLKKSVHLCHVALNKNINETVLVIDHHVKIKKKNYINIKNKKLDKNKNSILLKSFVSLLTKKKKLRVSSNFNLRRLNPVTGHITPHKGVDFALPIDTPIFAVDKGKVIVVKNDSIGAGNYIAILHNYGYITRYMHMNKILVKVGQKVQRGEKIGLSGNTGRSTGPHLHFEIWINNKAIDPLKVYLSIGEIKKNHIKKNIKK</sequence>
<keyword evidence="9" id="KW-0812">Transmembrane</keyword>
<dbReference type="CDD" id="cd12797">
    <property type="entry name" value="M23_peptidase"/>
    <property type="match status" value="1"/>
</dbReference>
<dbReference type="SUPFAM" id="SSF51261">
    <property type="entry name" value="Duplicated hybrid motif"/>
    <property type="match status" value="1"/>
</dbReference>
<dbReference type="PANTHER" id="PTHR21666">
    <property type="entry name" value="PEPTIDASE-RELATED"/>
    <property type="match status" value="1"/>
</dbReference>
<dbReference type="OrthoDB" id="9805070at2"/>
<evidence type="ECO:0000259" key="10">
    <source>
        <dbReference type="Pfam" id="PF01551"/>
    </source>
</evidence>
<name>A0A2P5T2N7_9GAMM</name>
<dbReference type="Pfam" id="PF01551">
    <property type="entry name" value="Peptidase_M23"/>
    <property type="match status" value="1"/>
</dbReference>
<evidence type="ECO:0000256" key="6">
    <source>
        <dbReference type="ARBA" id="ARBA00022801"/>
    </source>
</evidence>
<keyword evidence="6" id="KW-0378">Hydrolase</keyword>
<comment type="cofactor">
    <cofactor evidence="1">
        <name>Zn(2+)</name>
        <dbReference type="ChEBI" id="CHEBI:29105"/>
    </cofactor>
</comment>
<dbReference type="GO" id="GO:0005886">
    <property type="term" value="C:plasma membrane"/>
    <property type="evidence" value="ECO:0007669"/>
    <property type="project" value="UniProtKB-SubCell"/>
</dbReference>
<protein>
    <recommendedName>
        <fullName evidence="10">M23ase beta-sheet core domain-containing protein</fullName>
    </recommendedName>
</protein>
<evidence type="ECO:0000313" key="12">
    <source>
        <dbReference type="Proteomes" id="UP000295937"/>
    </source>
</evidence>